<dbReference type="Proteomes" id="UP000323483">
    <property type="component" value="Chromosome"/>
</dbReference>
<evidence type="ECO:0000313" key="1">
    <source>
        <dbReference type="EMBL" id="QEH05840.1"/>
    </source>
</evidence>
<evidence type="ECO:0000313" key="2">
    <source>
        <dbReference type="Proteomes" id="UP000323483"/>
    </source>
</evidence>
<sequence length="120" mass="13587">MPKYRVQLKQGSRTIVNHVEASSSSAVLAFFESVSTMQVSEILKVEYEKDTIPPADDFGYYPVFKGIMKTDTRRAKQIIINNVKLGKNEQEIAIACKTFLEIEGTKVDSLYCALFKQDRS</sequence>
<protein>
    <recommendedName>
        <fullName evidence="3">DUF4494 domain-containing protein</fullName>
    </recommendedName>
</protein>
<dbReference type="RefSeq" id="WP_148512131.1">
    <property type="nucleotide sequence ID" value="NZ_CP042966.1"/>
</dbReference>
<organism evidence="1 2">
    <name type="scientific">Sulfurospirillum multivorans</name>
    <name type="common">Dehalospirillum multivorans</name>
    <dbReference type="NCBI Taxonomy" id="66821"/>
    <lineage>
        <taxon>Bacteria</taxon>
        <taxon>Pseudomonadati</taxon>
        <taxon>Campylobacterota</taxon>
        <taxon>Epsilonproteobacteria</taxon>
        <taxon>Campylobacterales</taxon>
        <taxon>Sulfurospirillaceae</taxon>
        <taxon>Sulfurospirillum</taxon>
    </lineage>
</organism>
<proteinExistence type="predicted"/>
<keyword evidence="2" id="KW-1185">Reference proteome</keyword>
<gene>
    <name evidence="1" type="ORF">SMN_1066</name>
</gene>
<dbReference type="EMBL" id="CP042966">
    <property type="protein sequence ID" value="QEH05840.1"/>
    <property type="molecule type" value="Genomic_DNA"/>
</dbReference>
<accession>A0ABX5YYZ6</accession>
<evidence type="ECO:0008006" key="3">
    <source>
        <dbReference type="Google" id="ProtNLM"/>
    </source>
</evidence>
<reference evidence="1" key="1">
    <citation type="submission" date="2019-08" db="EMBL/GenBank/DDBJ databases">
        <title>Organohalide respiration in Sulfurospirillum species is regulated by a two-component system as unraveled by comparative genomics, and transcriptomics, and regulator binding studies.</title>
        <authorList>
            <person name="Goris T."/>
            <person name="Esken J."/>
            <person name="Gadkari J."/>
            <person name="Bischler T."/>
            <person name="Foerstner K."/>
            <person name="Sharma C.M."/>
            <person name="Diekert G."/>
            <person name="Schubert T."/>
        </authorList>
    </citation>
    <scope>NUCLEOTIDE SEQUENCE [LARGE SCALE GENOMIC DNA]</scope>
    <source>
        <strain evidence="1">N</strain>
    </source>
</reference>
<name>A0ABX5YYZ6_SULMU</name>